<evidence type="ECO:0000259" key="6">
    <source>
        <dbReference type="Pfam" id="PF10475"/>
    </source>
</evidence>
<keyword evidence="1" id="KW-0813">Transport</keyword>
<dbReference type="Proteomes" id="UP000276991">
    <property type="component" value="Unassembled WGS sequence"/>
</dbReference>
<dbReference type="Pfam" id="PF10475">
    <property type="entry name" value="Vps54_N"/>
    <property type="match status" value="1"/>
</dbReference>
<dbReference type="AlphaFoldDB" id="A0A498S461"/>
<organism evidence="7 8">
    <name type="scientific">Acanthocheilonema viteae</name>
    <name type="common">Filarial nematode worm</name>
    <name type="synonym">Dipetalonema viteae</name>
    <dbReference type="NCBI Taxonomy" id="6277"/>
    <lineage>
        <taxon>Eukaryota</taxon>
        <taxon>Metazoa</taxon>
        <taxon>Ecdysozoa</taxon>
        <taxon>Nematoda</taxon>
        <taxon>Chromadorea</taxon>
        <taxon>Rhabditida</taxon>
        <taxon>Spirurina</taxon>
        <taxon>Spiruromorpha</taxon>
        <taxon>Filarioidea</taxon>
        <taxon>Onchocercidae</taxon>
        <taxon>Acanthocheilonema</taxon>
    </lineage>
</organism>
<keyword evidence="3 4" id="KW-0175">Coiled coil</keyword>
<evidence type="ECO:0000259" key="5">
    <source>
        <dbReference type="Pfam" id="PF10474"/>
    </source>
</evidence>
<dbReference type="InterPro" id="IPR040047">
    <property type="entry name" value="VPS50"/>
</dbReference>
<dbReference type="GO" id="GO:0005829">
    <property type="term" value="C:cytosol"/>
    <property type="evidence" value="ECO:0007669"/>
    <property type="project" value="GOC"/>
</dbReference>
<evidence type="ECO:0000256" key="2">
    <source>
        <dbReference type="ARBA" id="ARBA00022927"/>
    </source>
</evidence>
<evidence type="ECO:0000313" key="7">
    <source>
        <dbReference type="EMBL" id="VBB26323.1"/>
    </source>
</evidence>
<feature type="domain" description="Vacuolar protein sorting-associated protein 54 N-terminal" evidence="6">
    <location>
        <begin position="62"/>
        <end position="351"/>
    </location>
</feature>
<evidence type="ECO:0000256" key="1">
    <source>
        <dbReference type="ARBA" id="ARBA00022448"/>
    </source>
</evidence>
<sequence>MRKSKSIQPGRNEEDEVALTDMDSMDNLIVVRDSSGPGPTKSMTLKTRALPVIDPVKEVEILESIEAAYFIDEGFDATDYELKKVMDRDILPEDLTGEINKLKQQLQVVSKRVSEMIVQDWPSYSSQLKDIDEIQKDLDNILSVMQEMRKKLGQAKLENQNGLEIIANYRNRIFLRKLLSSLESIKTLYEVQFQIKDLVQEENFPAAISMCYEAQKATVTFNRFNCVKELSTKLHEALEDIEINLDNCLASMTILFSVDRYSSIYTAYKLLGKIEECAMKIIGFTHATLESSARTVIIDKILPIKNEAKIEELSYEQLCEAVNLGQILDCVRELGFVICKVLFTYHSILLFHIDEDERLEYAHEKCENVGIVRKILVDSLHSIFKTASMKFNTLLYCHDLSLLKIDQFLDIIEMSNRFKQFGRTYFGNICGEVTMSLEKQSHLYFKRFHYERMDELRMFLENEAFALCPVPLQFTLFDLQEFSFLKESNEYQKGAGFSVYSETDSDLAEPLDFQILQPTDMNPFTVRTADMDSSAKDVNIAVITTVKNSSNDDTDSDRYGMDDSFSQLAPILCNTSLNLLRFIGKYIRMTYMLHSVADHAVNGIFELCSYFFLSVYSFFTSNIHNVASSFFSSSLKSVVDNLKSDLFNGDLPSKGASNYKCFPCTLLQDVKLDLGPNYALRERIIGAESINFISKQLDLIRPVIESLVNRDVIEKYYTEILVIIPEMRKCIYGCAVSRLIDYDKFVNDIMTTKWDIGQLQSQHSTYVDNILQEFSRIKDLLSEIAEQIPITKSVQKTFWSTVICCTFSALVKGYGEFGKKCSNEGRALMQLDFQQLIAKLEQLVDFMPIPHKAYVENYIKAYYLPESSMESWILQHRLFHSAISFFPLLHISTQHRFEEQKLHYNKAEFRVNHRSDPYIDLSKDFVDKKIRGMFFEKDKLCLQQRLSNGINIGSSNFELSTVVLRFRLQNKHYLIRSTVARLVEGDYHLKFNIETCLLQAAGPPWRGPVTALLDRVDPCGNPKSGLASSLIFAFGESVRASLWSGWGSTLGLWCLEFSCSENFE</sequence>
<dbReference type="STRING" id="6277.A0A498S461"/>
<dbReference type="GO" id="GO:0042147">
    <property type="term" value="P:retrograde transport, endosome to Golgi"/>
    <property type="evidence" value="ECO:0007669"/>
    <property type="project" value="InterPro"/>
</dbReference>
<keyword evidence="2" id="KW-0653">Protein transport</keyword>
<dbReference type="GO" id="GO:0000149">
    <property type="term" value="F:SNARE binding"/>
    <property type="evidence" value="ECO:0007669"/>
    <property type="project" value="TreeGrafter"/>
</dbReference>
<accession>A0A498S461</accession>
<dbReference type="InterPro" id="IPR019515">
    <property type="entry name" value="VPS54_N"/>
</dbReference>
<name>A0A498S461_ACAVI</name>
<protein>
    <submittedName>
        <fullName evidence="7">Uncharacterized protein</fullName>
    </submittedName>
</protein>
<feature type="coiled-coil region" evidence="4">
    <location>
        <begin position="99"/>
        <end position="158"/>
    </location>
</feature>
<dbReference type="GO" id="GO:0015031">
    <property type="term" value="P:protein transport"/>
    <property type="evidence" value="ECO:0007669"/>
    <property type="project" value="UniProtKB-KW"/>
</dbReference>
<evidence type="ECO:0000256" key="3">
    <source>
        <dbReference type="ARBA" id="ARBA00023054"/>
    </source>
</evidence>
<proteinExistence type="predicted"/>
<dbReference type="GO" id="GO:1990745">
    <property type="term" value="C:EARP complex"/>
    <property type="evidence" value="ECO:0007669"/>
    <property type="project" value="InterPro"/>
</dbReference>
<dbReference type="InterPro" id="IPR019514">
    <property type="entry name" value="Syndetin_C"/>
</dbReference>
<dbReference type="EMBL" id="UPTC01000090">
    <property type="protein sequence ID" value="VBB26323.1"/>
    <property type="molecule type" value="Genomic_DNA"/>
</dbReference>
<dbReference type="GO" id="GO:0032456">
    <property type="term" value="P:endocytic recycling"/>
    <property type="evidence" value="ECO:0007669"/>
    <property type="project" value="InterPro"/>
</dbReference>
<evidence type="ECO:0000313" key="8">
    <source>
        <dbReference type="Proteomes" id="UP000276991"/>
    </source>
</evidence>
<dbReference type="Pfam" id="PF10474">
    <property type="entry name" value="Syndetin_C"/>
    <property type="match status" value="1"/>
</dbReference>
<dbReference type="PANTHER" id="PTHR13258">
    <property type="entry name" value="SYNDETIN"/>
    <property type="match status" value="1"/>
</dbReference>
<feature type="domain" description="Syndetin C-terminal" evidence="5">
    <location>
        <begin position="678"/>
        <end position="881"/>
    </location>
</feature>
<reference evidence="7 8" key="1">
    <citation type="submission" date="2018-08" db="EMBL/GenBank/DDBJ databases">
        <authorList>
            <person name="Laetsch R D."/>
            <person name="Stevens L."/>
            <person name="Kumar S."/>
            <person name="Blaxter L. M."/>
        </authorList>
    </citation>
    <scope>NUCLEOTIDE SEQUENCE [LARGE SCALE GENOMIC DNA]</scope>
</reference>
<dbReference type="PANTHER" id="PTHR13258:SF0">
    <property type="entry name" value="SYNDETIN"/>
    <property type="match status" value="1"/>
</dbReference>
<dbReference type="OrthoDB" id="10263345at2759"/>
<gene>
    <name evidence="7" type="ORF">NAV_LOCUS1153</name>
</gene>
<evidence type="ECO:0000256" key="4">
    <source>
        <dbReference type="SAM" id="Coils"/>
    </source>
</evidence>
<keyword evidence="8" id="KW-1185">Reference proteome</keyword>